<dbReference type="InterPro" id="IPR000675">
    <property type="entry name" value="Cutinase/axe"/>
</dbReference>
<dbReference type="GO" id="GO:0052689">
    <property type="term" value="F:carboxylic ester hydrolase activity"/>
    <property type="evidence" value="ECO:0007669"/>
    <property type="project" value="UniProtKB-ARBA"/>
</dbReference>
<name>A0A9W4HFF1_PENNA</name>
<dbReference type="PANTHER" id="PTHR33630">
    <property type="entry name" value="CUTINASE RV1984C-RELATED-RELATED"/>
    <property type="match status" value="1"/>
</dbReference>
<dbReference type="EMBL" id="CAJVNV010000046">
    <property type="protein sequence ID" value="CAG7994167.1"/>
    <property type="molecule type" value="Genomic_DNA"/>
</dbReference>
<accession>A0A9W4HFF1</accession>
<dbReference type="PANTHER" id="PTHR33630:SF9">
    <property type="entry name" value="CUTINASE 4"/>
    <property type="match status" value="1"/>
</dbReference>
<proteinExistence type="predicted"/>
<evidence type="ECO:0000256" key="1">
    <source>
        <dbReference type="ARBA" id="ARBA00022801"/>
    </source>
</evidence>
<gene>
    <name evidence="4" type="ORF">PNAL_LOCUS1690</name>
</gene>
<feature type="chain" id="PRO_5040889489" description="Cutinase" evidence="3">
    <location>
        <begin position="22"/>
        <end position="341"/>
    </location>
</feature>
<dbReference type="AlphaFoldDB" id="A0A9W4HFF1"/>
<sequence>MFQVISLSVLVLSATLAPVLANSPASSNKTTCATLVNTFECRCGHAEFLSLPHANITAPEEARKCASYSKDLQWISNELDPIYIAVLIIAIQIELIDARGTAEPQGVSTMFYPMIKDILANATGGVSQPVEYPAGPDQNTTSGEEFVLDVINQGLRDCPGQSYALFGYSQGATLILKALDQLDVPALSLVKSVILVGNPYRIPNKLSNVNGTARRDHAKSVGMFATSAIQNNNTVPQLSTDMDRSGKVLDYCLEGDGVCSYDNACPCRLPAGHLSYGLADAVQTTAFEHVVSWIGKRRTNNLIVGLYTNVGTKDAERRELYWEESGASSHTNYLLQTRGLA</sequence>
<dbReference type="OrthoDB" id="5316007at2759"/>
<reference evidence="4" key="1">
    <citation type="submission" date="2021-07" db="EMBL/GenBank/DDBJ databases">
        <authorList>
            <person name="Branca A.L. A."/>
        </authorList>
    </citation>
    <scope>NUCLEOTIDE SEQUENCE</scope>
</reference>
<comment type="caution">
    <text evidence="4">The sequence shown here is derived from an EMBL/GenBank/DDBJ whole genome shotgun (WGS) entry which is preliminary data.</text>
</comment>
<keyword evidence="1" id="KW-0378">Hydrolase</keyword>
<dbReference type="InterPro" id="IPR029058">
    <property type="entry name" value="AB_hydrolase_fold"/>
</dbReference>
<evidence type="ECO:0000313" key="4">
    <source>
        <dbReference type="EMBL" id="CAG7994167.1"/>
    </source>
</evidence>
<evidence type="ECO:0008006" key="6">
    <source>
        <dbReference type="Google" id="ProtNLM"/>
    </source>
</evidence>
<feature type="signal peptide" evidence="3">
    <location>
        <begin position="1"/>
        <end position="21"/>
    </location>
</feature>
<organism evidence="4 5">
    <name type="scientific">Penicillium nalgiovense</name>
    <dbReference type="NCBI Taxonomy" id="60175"/>
    <lineage>
        <taxon>Eukaryota</taxon>
        <taxon>Fungi</taxon>
        <taxon>Dikarya</taxon>
        <taxon>Ascomycota</taxon>
        <taxon>Pezizomycotina</taxon>
        <taxon>Eurotiomycetes</taxon>
        <taxon>Eurotiomycetidae</taxon>
        <taxon>Eurotiales</taxon>
        <taxon>Aspergillaceae</taxon>
        <taxon>Penicillium</taxon>
    </lineage>
</organism>
<evidence type="ECO:0000256" key="3">
    <source>
        <dbReference type="SAM" id="SignalP"/>
    </source>
</evidence>
<evidence type="ECO:0000256" key="2">
    <source>
        <dbReference type="ARBA" id="ARBA00023157"/>
    </source>
</evidence>
<dbReference type="Gene3D" id="3.40.50.1820">
    <property type="entry name" value="alpha/beta hydrolase"/>
    <property type="match status" value="1"/>
</dbReference>
<dbReference type="SUPFAM" id="SSF53474">
    <property type="entry name" value="alpha/beta-Hydrolases"/>
    <property type="match status" value="1"/>
</dbReference>
<protein>
    <recommendedName>
        <fullName evidence="6">Cutinase</fullName>
    </recommendedName>
</protein>
<dbReference type="Pfam" id="PF01083">
    <property type="entry name" value="Cutinase"/>
    <property type="match status" value="1"/>
</dbReference>
<dbReference type="GO" id="GO:0072330">
    <property type="term" value="P:monocarboxylic acid biosynthetic process"/>
    <property type="evidence" value="ECO:0007669"/>
    <property type="project" value="UniProtKB-ARBA"/>
</dbReference>
<evidence type="ECO:0000313" key="5">
    <source>
        <dbReference type="Proteomes" id="UP001153461"/>
    </source>
</evidence>
<dbReference type="SMART" id="SM01110">
    <property type="entry name" value="Cutinase"/>
    <property type="match status" value="1"/>
</dbReference>
<keyword evidence="3" id="KW-0732">Signal</keyword>
<keyword evidence="2" id="KW-1015">Disulfide bond</keyword>
<dbReference type="Proteomes" id="UP001153461">
    <property type="component" value="Unassembled WGS sequence"/>
</dbReference>
<dbReference type="GO" id="GO:0017000">
    <property type="term" value="P:antibiotic biosynthetic process"/>
    <property type="evidence" value="ECO:0007669"/>
    <property type="project" value="UniProtKB-ARBA"/>
</dbReference>